<dbReference type="AlphaFoldDB" id="A0A8C1T1B7"/>
<feature type="domain" description="Caprin-1 dimerization" evidence="9">
    <location>
        <begin position="54"/>
        <end position="169"/>
    </location>
</feature>
<keyword evidence="5" id="KW-0694">RNA-binding</keyword>
<feature type="compositionally biased region" description="Polar residues" evidence="7">
    <location>
        <begin position="542"/>
        <end position="572"/>
    </location>
</feature>
<evidence type="ECO:0000259" key="8">
    <source>
        <dbReference type="Pfam" id="PF12287"/>
    </source>
</evidence>
<dbReference type="Ensembl" id="ENSCCRT00015016524.1">
    <property type="protein sequence ID" value="ENSCCRP00015015967.1"/>
    <property type="gene ID" value="ENSCCRG00015005848.1"/>
</dbReference>
<evidence type="ECO:0000256" key="5">
    <source>
        <dbReference type="ARBA" id="ARBA00022884"/>
    </source>
</evidence>
<dbReference type="GO" id="GO:0030154">
    <property type="term" value="P:cell differentiation"/>
    <property type="evidence" value="ECO:0007669"/>
    <property type="project" value="UniProtKB-KW"/>
</dbReference>
<evidence type="ECO:0000256" key="6">
    <source>
        <dbReference type="ARBA" id="ARBA00023193"/>
    </source>
</evidence>
<dbReference type="GO" id="GO:0017148">
    <property type="term" value="P:negative regulation of translation"/>
    <property type="evidence" value="ECO:0007669"/>
    <property type="project" value="UniProtKB-KW"/>
</dbReference>
<feature type="region of interest" description="Disordered" evidence="7">
    <location>
        <begin position="329"/>
        <end position="363"/>
    </location>
</feature>
<dbReference type="GO" id="GO:0005737">
    <property type="term" value="C:cytoplasm"/>
    <property type="evidence" value="ECO:0007669"/>
    <property type="project" value="UniProtKB-SubCell"/>
</dbReference>
<proteinExistence type="inferred from homology"/>
<evidence type="ECO:0000256" key="2">
    <source>
        <dbReference type="ARBA" id="ARBA00007950"/>
    </source>
</evidence>
<keyword evidence="4" id="KW-0221">Differentiation</keyword>
<dbReference type="Pfam" id="PF18293">
    <property type="entry name" value="Caprin-1_dimer"/>
    <property type="match status" value="1"/>
</dbReference>
<dbReference type="InterPro" id="IPR028816">
    <property type="entry name" value="Caprin"/>
</dbReference>
<feature type="region of interest" description="Disordered" evidence="7">
    <location>
        <begin position="182"/>
        <end position="202"/>
    </location>
</feature>
<feature type="compositionally biased region" description="Low complexity" evidence="7">
    <location>
        <begin position="427"/>
        <end position="440"/>
    </location>
</feature>
<sequence length="593" mass="64429">MPSVTTGDNAVHSSSPDLAAAPSEALKQVLGVIDKKVRNMEKKKIQKTVKKVARRDQLKREEVERKRLKAVLEVQYLLEQLGEESVRQDLTQSSGDAPVLTESELTGLDEFYKLIGPERDSSVRLAEQFEEASMHLWELLEGRDKAVAGTTYKALKESLDKMLLSGYFDRAQTHQNGVCGEETGAAAAESSESEERPAEPGENKAIEFQKKCFLAQLTAHIAVLAVSALQQPQQPPAAMSPALVSSEPHTLNAVLPPPAADPVVRKQAVQDLMAQMQGTFNFMQDSMLEFEGPPLDPAIVSAQPMKPAQMVCPPESRLPQHNALSVQPEPTQVPMVSASKEAYSSTPPLYQPPHNSEPRPQTDAIDPLQVTAHTTQPPTPSSQPQVFQPVSKPLHSGINVNAAPFQSMQAVFNMNAPVPPNNEMDSQKISSQYQSSYGQGFSTQATLPAEQQELPQEALQSVGPFHSQDQGIPSAGVHQSASQQPSGQGTGFGRPGQSFYNNRAMPRAGPRNPRGALNGFRGPSNGFRGGYDGSYRAPFPNTPNTGYGQTQFSTPRDYSNNTYQRDGYQQSFKRGATQGPRGCSRGNAQAMRS</sequence>
<dbReference type="Proteomes" id="UP000694700">
    <property type="component" value="Unplaced"/>
</dbReference>
<feature type="compositionally biased region" description="Basic and acidic residues" evidence="7">
    <location>
        <begin position="193"/>
        <end position="202"/>
    </location>
</feature>
<dbReference type="Pfam" id="PF12287">
    <property type="entry name" value="Caprin-1_C"/>
    <property type="match status" value="1"/>
</dbReference>
<dbReference type="PANTHER" id="PTHR22922">
    <property type="entry name" value="GPI-ANCHORED PROTEIN P137"/>
    <property type="match status" value="1"/>
</dbReference>
<name>A0A8C1T1B7_CYPCA</name>
<organism evidence="10 11">
    <name type="scientific">Cyprinus carpio</name>
    <name type="common">Common carp</name>
    <dbReference type="NCBI Taxonomy" id="7962"/>
    <lineage>
        <taxon>Eukaryota</taxon>
        <taxon>Metazoa</taxon>
        <taxon>Chordata</taxon>
        <taxon>Craniata</taxon>
        <taxon>Vertebrata</taxon>
        <taxon>Euteleostomi</taxon>
        <taxon>Actinopterygii</taxon>
        <taxon>Neopterygii</taxon>
        <taxon>Teleostei</taxon>
        <taxon>Ostariophysi</taxon>
        <taxon>Cypriniformes</taxon>
        <taxon>Cyprinidae</taxon>
        <taxon>Cyprininae</taxon>
        <taxon>Cyprinus</taxon>
    </lineage>
</organism>
<dbReference type="PANTHER" id="PTHR22922:SF3">
    <property type="entry name" value="CAPRIN-1"/>
    <property type="match status" value="1"/>
</dbReference>
<feature type="region of interest" description="Disordered" evidence="7">
    <location>
        <begin position="421"/>
        <end position="440"/>
    </location>
</feature>
<accession>A0A8C1T1B7</accession>
<evidence type="ECO:0000313" key="10">
    <source>
        <dbReference type="Ensembl" id="ENSCCRP00015015967.1"/>
    </source>
</evidence>
<evidence type="ECO:0000256" key="7">
    <source>
        <dbReference type="SAM" id="MobiDB-lite"/>
    </source>
</evidence>
<evidence type="ECO:0000259" key="9">
    <source>
        <dbReference type="Pfam" id="PF18293"/>
    </source>
</evidence>
<comment type="subcellular location">
    <subcellularLocation>
        <location evidence="1">Cytoplasm</location>
    </subcellularLocation>
</comment>
<keyword evidence="3" id="KW-0963">Cytoplasm</keyword>
<keyword evidence="6" id="KW-0652">Protein synthesis inhibitor</keyword>
<comment type="similarity">
    <text evidence="2">Belongs to the caprin family.</text>
</comment>
<evidence type="ECO:0000256" key="3">
    <source>
        <dbReference type="ARBA" id="ARBA00022490"/>
    </source>
</evidence>
<feature type="compositionally biased region" description="Polar residues" evidence="7">
    <location>
        <begin position="467"/>
        <end position="487"/>
    </location>
</feature>
<evidence type="ECO:0000313" key="11">
    <source>
        <dbReference type="Proteomes" id="UP000694700"/>
    </source>
</evidence>
<feature type="domain" description="Cytoplasmic activation/proliferation-associated protein-1 C term" evidence="8">
    <location>
        <begin position="269"/>
        <end position="582"/>
    </location>
</feature>
<protein>
    <submittedName>
        <fullName evidence="10">Cell cycle associated protein 1a</fullName>
    </submittedName>
</protein>
<dbReference type="InterPro" id="IPR022070">
    <property type="entry name" value="Caprin-1_C"/>
</dbReference>
<evidence type="ECO:0000256" key="1">
    <source>
        <dbReference type="ARBA" id="ARBA00004496"/>
    </source>
</evidence>
<evidence type="ECO:0000256" key="4">
    <source>
        <dbReference type="ARBA" id="ARBA00022782"/>
    </source>
</evidence>
<dbReference type="GO" id="GO:0003723">
    <property type="term" value="F:RNA binding"/>
    <property type="evidence" value="ECO:0007669"/>
    <property type="project" value="UniProtKB-KW"/>
</dbReference>
<reference evidence="10" key="1">
    <citation type="submission" date="2025-08" db="UniProtKB">
        <authorList>
            <consortium name="Ensembl"/>
        </authorList>
    </citation>
    <scope>IDENTIFICATION</scope>
</reference>
<feature type="compositionally biased region" description="Polar residues" evidence="7">
    <location>
        <begin position="1"/>
        <end position="16"/>
    </location>
</feature>
<feature type="region of interest" description="Disordered" evidence="7">
    <location>
        <begin position="1"/>
        <end position="20"/>
    </location>
</feature>
<dbReference type="InterPro" id="IPR041637">
    <property type="entry name" value="Caprin-1_dimer"/>
</dbReference>
<feature type="region of interest" description="Disordered" evidence="7">
    <location>
        <begin position="464"/>
        <end position="593"/>
    </location>
</feature>